<evidence type="ECO:0000256" key="2">
    <source>
        <dbReference type="ARBA" id="ARBA00023127"/>
    </source>
</evidence>
<dbReference type="FunFam" id="1.10.472.10:FF:000001">
    <property type="entry name" value="G2/mitotic-specific cyclin"/>
    <property type="match status" value="1"/>
</dbReference>
<keyword evidence="2 4" id="KW-0195">Cyclin</keyword>
<feature type="region of interest" description="Disordered" evidence="5">
    <location>
        <begin position="249"/>
        <end position="282"/>
    </location>
</feature>
<keyword evidence="1" id="KW-0132">Cell division</keyword>
<dbReference type="SUPFAM" id="SSF47954">
    <property type="entry name" value="Cyclin-like"/>
    <property type="match status" value="2"/>
</dbReference>
<accession>A0A182J3J3</accession>
<organism evidence="8">
    <name type="scientific">Anopheles atroparvus</name>
    <name type="common">European mosquito</name>
    <dbReference type="NCBI Taxonomy" id="41427"/>
    <lineage>
        <taxon>Eukaryota</taxon>
        <taxon>Metazoa</taxon>
        <taxon>Ecdysozoa</taxon>
        <taxon>Arthropoda</taxon>
        <taxon>Hexapoda</taxon>
        <taxon>Insecta</taxon>
        <taxon>Pterygota</taxon>
        <taxon>Neoptera</taxon>
        <taxon>Endopterygota</taxon>
        <taxon>Diptera</taxon>
        <taxon>Nematocera</taxon>
        <taxon>Culicoidea</taxon>
        <taxon>Culicidae</taxon>
        <taxon>Anophelinae</taxon>
        <taxon>Anopheles</taxon>
    </lineage>
</organism>
<name>A0A182J3J3_ANOAO</name>
<feature type="region of interest" description="Disordered" evidence="5">
    <location>
        <begin position="99"/>
        <end position="208"/>
    </location>
</feature>
<feature type="domain" description="Cyclin C-terminal" evidence="7">
    <location>
        <begin position="459"/>
        <end position="648"/>
    </location>
</feature>
<dbReference type="AlphaFoldDB" id="A0A182J3J3"/>
<evidence type="ECO:0000313" key="8">
    <source>
        <dbReference type="EnsemblMetazoa" id="AATE010683-PA.1"/>
    </source>
</evidence>
<dbReference type="InterPro" id="IPR013763">
    <property type="entry name" value="Cyclin-like_dom"/>
</dbReference>
<evidence type="ECO:0000256" key="5">
    <source>
        <dbReference type="SAM" id="MobiDB-lite"/>
    </source>
</evidence>
<dbReference type="InterPro" id="IPR036915">
    <property type="entry name" value="Cyclin-like_sf"/>
</dbReference>
<dbReference type="Pfam" id="PF00134">
    <property type="entry name" value="Cyclin_N"/>
    <property type="match status" value="1"/>
</dbReference>
<evidence type="ECO:0000259" key="7">
    <source>
        <dbReference type="SMART" id="SM01332"/>
    </source>
</evidence>
<dbReference type="CDD" id="cd20520">
    <property type="entry name" value="CYCLIN_CCNE_rpt2"/>
    <property type="match status" value="1"/>
</dbReference>
<dbReference type="SMART" id="SM01332">
    <property type="entry name" value="Cyclin_C"/>
    <property type="match status" value="1"/>
</dbReference>
<dbReference type="InterPro" id="IPR039361">
    <property type="entry name" value="Cyclin"/>
</dbReference>
<proteinExistence type="inferred from homology"/>
<dbReference type="SMART" id="SM00385">
    <property type="entry name" value="CYCLIN"/>
    <property type="match status" value="1"/>
</dbReference>
<dbReference type="STRING" id="41427.A0A182J3J3"/>
<dbReference type="Pfam" id="PF02984">
    <property type="entry name" value="Cyclin_C"/>
    <property type="match status" value="1"/>
</dbReference>
<feature type="compositionally biased region" description="Basic residues" evidence="5">
    <location>
        <begin position="251"/>
        <end position="264"/>
    </location>
</feature>
<feature type="compositionally biased region" description="Polar residues" evidence="5">
    <location>
        <begin position="110"/>
        <end position="119"/>
    </location>
</feature>
<dbReference type="InterPro" id="IPR048258">
    <property type="entry name" value="Cyclins_cyclin-box"/>
</dbReference>
<evidence type="ECO:0000256" key="3">
    <source>
        <dbReference type="ARBA" id="ARBA00023306"/>
    </source>
</evidence>
<evidence type="ECO:0000256" key="1">
    <source>
        <dbReference type="ARBA" id="ARBA00022618"/>
    </source>
</evidence>
<reference evidence="8" key="1">
    <citation type="submission" date="2022-08" db="UniProtKB">
        <authorList>
            <consortium name="EnsemblMetazoa"/>
        </authorList>
    </citation>
    <scope>IDENTIFICATION</scope>
    <source>
        <strain evidence="8">EBRO</strain>
    </source>
</reference>
<dbReference type="GO" id="GO:0051301">
    <property type="term" value="P:cell division"/>
    <property type="evidence" value="ECO:0007669"/>
    <property type="project" value="UniProtKB-KW"/>
</dbReference>
<dbReference type="GO" id="GO:0005634">
    <property type="term" value="C:nucleus"/>
    <property type="evidence" value="ECO:0007669"/>
    <property type="project" value="UniProtKB-ARBA"/>
</dbReference>
<feature type="region of interest" description="Disordered" evidence="5">
    <location>
        <begin position="723"/>
        <end position="745"/>
    </location>
</feature>
<dbReference type="PANTHER" id="PTHR10177">
    <property type="entry name" value="CYCLINS"/>
    <property type="match status" value="1"/>
</dbReference>
<dbReference type="EnsemblMetazoa" id="AATE010683-RA">
    <property type="protein sequence ID" value="AATE010683-PA.1"/>
    <property type="gene ID" value="AATE010683"/>
</dbReference>
<feature type="compositionally biased region" description="Low complexity" evidence="5">
    <location>
        <begin position="730"/>
        <end position="745"/>
    </location>
</feature>
<dbReference type="InterPro" id="IPR006671">
    <property type="entry name" value="Cyclin_N"/>
</dbReference>
<evidence type="ECO:0000256" key="4">
    <source>
        <dbReference type="RuleBase" id="RU000383"/>
    </source>
</evidence>
<dbReference type="VEuPathDB" id="VectorBase:AATE010683"/>
<dbReference type="GO" id="GO:0000278">
    <property type="term" value="P:mitotic cell cycle"/>
    <property type="evidence" value="ECO:0007669"/>
    <property type="project" value="UniProtKB-ARBA"/>
</dbReference>
<feature type="compositionally biased region" description="Low complexity" evidence="5">
    <location>
        <begin position="157"/>
        <end position="193"/>
    </location>
</feature>
<comment type="similarity">
    <text evidence="4">Belongs to the cyclin family.</text>
</comment>
<keyword evidence="3" id="KW-0131">Cell cycle</keyword>
<dbReference type="PROSITE" id="PS00292">
    <property type="entry name" value="CYCLINS"/>
    <property type="match status" value="1"/>
</dbReference>
<dbReference type="InterPro" id="IPR004367">
    <property type="entry name" value="Cyclin_C-dom"/>
</dbReference>
<sequence>LKSAQFPAPSPPEIPSRPVCRCLREADHIPFVTFLKSKKRFLVGDFRARKCRCRGFLTRPCVYVNRFPRTTSPVVAFGASQSWQTHAPTHRRNRVLRMDHHNGPNRASRVPSSEPSQPQRRGRKRKLKSDGLVEAENVQPSAKRRPNRRTPHDDALASAAPSVPASSSATPGVGLSMPSIPSSGGSSLDGQSLPAAAHSDCTSDTQSSSECFSNAVEYDLYQLVSPASVGSNVLSPVDALGIPDDSASHQLHPHHLQHHQRHPNHQSSWLSNDTIPHGNRKVDPLVEKPSNANVATGSAAAELVESCYWAYKQRFCPMPSLSWVDSAAMWKQMCRKDDVGWLAREPKMFNDHPGLQPRMRAILLDWLNEVCEVYKMYRETYYLAVDYIDRYLSRKKGLQKTHLQLLGVTALFIAAKVEEIYPPKLRDFAYVTDGACTEEDILREELLLLCELDWNINPLTVIGWLGMYMQINVTTREPEGRQRQVRVAKLPAKSGTDENVDIQSATSTTTTTTITMIQSNNSITVEKPAEKASAGGATTKTDDAFVYPQFSAMEYAHTAQLIDLCSLDVGMANFKYSVIAAAAISHTFDGKTATLVSGLHWEDIAPCAKWMEPFFQVICEENASYPLTFPEQNEQIKTSHGLQLISPNLLTDLYYNKQTHTTSLAMLDVVATKIEQMESTARMVQLEASPASLGNIESESGILTPPASTRKSLEMVLIAAGGGGGSCQTQQHPPQHHQLQPQHHQLQPQEVTQLQPPPGHGVIVKEIALK</sequence>
<feature type="domain" description="Cyclin-like" evidence="6">
    <location>
        <begin position="365"/>
        <end position="450"/>
    </location>
</feature>
<evidence type="ECO:0000259" key="6">
    <source>
        <dbReference type="SMART" id="SM00385"/>
    </source>
</evidence>
<protein>
    <submittedName>
        <fullName evidence="8">Uncharacterized protein</fullName>
    </submittedName>
</protein>
<dbReference type="Gene3D" id="1.10.472.10">
    <property type="entry name" value="Cyclin-like"/>
    <property type="match status" value="2"/>
</dbReference>